<dbReference type="EMBL" id="ALQA01000039">
    <property type="protein sequence ID" value="EJZ07777.1"/>
    <property type="molecule type" value="Genomic_DNA"/>
</dbReference>
<evidence type="ECO:0008006" key="4">
    <source>
        <dbReference type="Google" id="ProtNLM"/>
    </source>
</evidence>
<keyword evidence="3" id="KW-1185">Reference proteome</keyword>
<dbReference type="PATRIC" id="fig|1194972.3.peg.3530"/>
<keyword evidence="1" id="KW-0812">Transmembrane</keyword>
<dbReference type="RefSeq" id="WP_003932637.1">
    <property type="nucleotide sequence ID" value="NZ_JH814697.1"/>
</dbReference>
<name>K0UKS3_MYCVA</name>
<proteinExistence type="predicted"/>
<gene>
    <name evidence="2" type="ORF">MVAC_17718</name>
</gene>
<accession>K0UKS3</accession>
<evidence type="ECO:0000313" key="2">
    <source>
        <dbReference type="EMBL" id="EJZ07777.1"/>
    </source>
</evidence>
<keyword evidence="1" id="KW-0472">Membrane</keyword>
<dbReference type="PROSITE" id="PS51257">
    <property type="entry name" value="PROKAR_LIPOPROTEIN"/>
    <property type="match status" value="1"/>
</dbReference>
<comment type="caution">
    <text evidence="2">The sequence shown here is derived from an EMBL/GenBank/DDBJ whole genome shotgun (WGS) entry which is preliminary data.</text>
</comment>
<reference evidence="2 3" key="1">
    <citation type="journal article" date="2012" name="J. Bacteriol.">
        <title>Complete Genome Sequence of Mycobacterium vaccae Type Strain ATCC 25954.</title>
        <authorList>
            <person name="Ho Y.S."/>
            <person name="Adroub S.A."/>
            <person name="Abadi M."/>
            <person name="Al Alwan B."/>
            <person name="Alkhateeb R."/>
            <person name="Gao G."/>
            <person name="Ragab A."/>
            <person name="Ali S."/>
            <person name="van Soolingen D."/>
            <person name="Bitter W."/>
            <person name="Pain A."/>
            <person name="Abdallah A.M."/>
        </authorList>
    </citation>
    <scope>NUCLEOTIDE SEQUENCE [LARGE SCALE GENOMIC DNA]</scope>
    <source>
        <strain evidence="2 3">ATCC 25954</strain>
    </source>
</reference>
<protein>
    <recommendedName>
        <fullName evidence="4">Lipoprotein</fullName>
    </recommendedName>
</protein>
<organism evidence="2 3">
    <name type="scientific">Mycolicibacterium vaccae ATCC 25954</name>
    <dbReference type="NCBI Taxonomy" id="1194972"/>
    <lineage>
        <taxon>Bacteria</taxon>
        <taxon>Bacillati</taxon>
        <taxon>Actinomycetota</taxon>
        <taxon>Actinomycetes</taxon>
        <taxon>Mycobacteriales</taxon>
        <taxon>Mycobacteriaceae</taxon>
        <taxon>Mycolicibacterium</taxon>
    </lineage>
</organism>
<feature type="transmembrane region" description="Helical" evidence="1">
    <location>
        <begin position="38"/>
        <end position="56"/>
    </location>
</feature>
<dbReference type="AlphaFoldDB" id="K0UKS3"/>
<dbReference type="Proteomes" id="UP000006072">
    <property type="component" value="Unassembled WGS sequence"/>
</dbReference>
<dbReference type="eggNOG" id="ENOG5031EZV">
    <property type="taxonomic scope" value="Bacteria"/>
</dbReference>
<sequence>MSRRLRSARTPFYGAALSGAALLSCGVAASITVTWVAASVYVAAAIAAGIGVGITMRDSSS</sequence>
<evidence type="ECO:0000256" key="1">
    <source>
        <dbReference type="SAM" id="Phobius"/>
    </source>
</evidence>
<keyword evidence="1" id="KW-1133">Transmembrane helix</keyword>
<evidence type="ECO:0000313" key="3">
    <source>
        <dbReference type="Proteomes" id="UP000006072"/>
    </source>
</evidence>
<dbReference type="HOGENOM" id="CLU_205273_1_0_11"/>